<comment type="caution">
    <text evidence="1">The sequence shown here is derived from an EMBL/GenBank/DDBJ whole genome shotgun (WGS) entry which is preliminary data.</text>
</comment>
<dbReference type="OrthoDB" id="1742084at2759"/>
<dbReference type="EMBL" id="CADEBD010000291">
    <property type="protein sequence ID" value="CAB3232820.1"/>
    <property type="molecule type" value="Genomic_DNA"/>
</dbReference>
<dbReference type="Proteomes" id="UP000494256">
    <property type="component" value="Unassembled WGS sequence"/>
</dbReference>
<organism evidence="1 2">
    <name type="scientific">Arctia plantaginis</name>
    <name type="common">Wood tiger moth</name>
    <name type="synonym">Phalaena plantaginis</name>
    <dbReference type="NCBI Taxonomy" id="874455"/>
    <lineage>
        <taxon>Eukaryota</taxon>
        <taxon>Metazoa</taxon>
        <taxon>Ecdysozoa</taxon>
        <taxon>Arthropoda</taxon>
        <taxon>Hexapoda</taxon>
        <taxon>Insecta</taxon>
        <taxon>Pterygota</taxon>
        <taxon>Neoptera</taxon>
        <taxon>Endopterygota</taxon>
        <taxon>Lepidoptera</taxon>
        <taxon>Glossata</taxon>
        <taxon>Ditrysia</taxon>
        <taxon>Noctuoidea</taxon>
        <taxon>Erebidae</taxon>
        <taxon>Arctiinae</taxon>
        <taxon>Arctia</taxon>
    </lineage>
</organism>
<dbReference type="AlphaFoldDB" id="A0A8S0ZM46"/>
<sequence length="400" mass="44099">MLINNINLWAGRDAPNPPEKKMEVAGSRLVGNTTEEALARLSLSQGLSGTQMDILRSTGALEAIAAAHNQEMHTLNGNINFSVVHDTARADVMAAALTRATRGVRHRHAIRVETERRLRVAQEEVPMLVYTSNVANGVGLVAGLDRNREPEGVLAQPVGEMLSACLDRVLRSPTPLKVTMEQWLSTRMTAPNVDWALIDELVAWLTMRFIPQPEIYHDEAGGSETHWLPRAYCDVAYATHEFPDCVTPDDESSFYYHDHATTFTDNVFVSKTLANMALALRVGAWTNEAELITGLGIATYIHSERGATVGKEGTAMALDDIKRAMLKRSLFEEWKRGVGIGDHAVSPDLMGNDRAFWDTIVYGAGEESDAVSAIALQSVKKRQKWLENEKVAVTKGAFKY</sequence>
<protein>
    <submittedName>
        <fullName evidence="1">Uncharacterized protein</fullName>
    </submittedName>
</protein>
<accession>A0A8S0ZM46</accession>
<name>A0A8S0ZM46_ARCPL</name>
<proteinExistence type="predicted"/>
<evidence type="ECO:0000313" key="1">
    <source>
        <dbReference type="EMBL" id="CAB3232820.1"/>
    </source>
</evidence>
<reference evidence="1 2" key="1">
    <citation type="submission" date="2020-04" db="EMBL/GenBank/DDBJ databases">
        <authorList>
            <person name="Wallbank WR R."/>
            <person name="Pardo Diaz C."/>
            <person name="Kozak K."/>
            <person name="Martin S."/>
            <person name="Jiggins C."/>
            <person name="Moest M."/>
            <person name="Warren A I."/>
            <person name="Byers J.R.P. K."/>
            <person name="Montejo-Kovacevich G."/>
            <person name="Yen C E."/>
        </authorList>
    </citation>
    <scope>NUCLEOTIDE SEQUENCE [LARGE SCALE GENOMIC DNA]</scope>
</reference>
<gene>
    <name evidence="1" type="ORF">APLA_LOCUS5856</name>
</gene>
<evidence type="ECO:0000313" key="2">
    <source>
        <dbReference type="Proteomes" id="UP000494256"/>
    </source>
</evidence>